<accession>A0ABS4KJ24</accession>
<feature type="region of interest" description="Disordered" evidence="2">
    <location>
        <begin position="145"/>
        <end position="165"/>
    </location>
</feature>
<gene>
    <name evidence="3" type="ORF">J2Z35_001570</name>
</gene>
<keyword evidence="4" id="KW-1185">Reference proteome</keyword>
<feature type="coiled-coil region" evidence="1">
    <location>
        <begin position="110"/>
        <end position="137"/>
    </location>
</feature>
<proteinExistence type="predicted"/>
<evidence type="ECO:0008006" key="5">
    <source>
        <dbReference type="Google" id="ProtNLM"/>
    </source>
</evidence>
<organism evidence="3 4">
    <name type="scientific">Acetoanaerobium pronyense</name>
    <dbReference type="NCBI Taxonomy" id="1482736"/>
    <lineage>
        <taxon>Bacteria</taxon>
        <taxon>Bacillati</taxon>
        <taxon>Bacillota</taxon>
        <taxon>Clostridia</taxon>
        <taxon>Peptostreptococcales</taxon>
        <taxon>Filifactoraceae</taxon>
        <taxon>Acetoanaerobium</taxon>
    </lineage>
</organism>
<dbReference type="InterPro" id="IPR007809">
    <property type="entry name" value="FlgN-like"/>
</dbReference>
<comment type="caution">
    <text evidence="3">The sequence shown here is derived from an EMBL/GenBank/DDBJ whole genome shotgun (WGS) entry which is preliminary data.</text>
</comment>
<dbReference type="RefSeq" id="WP_209660833.1">
    <property type="nucleotide sequence ID" value="NZ_JAGGLI010000015.1"/>
</dbReference>
<dbReference type="EMBL" id="JAGGLI010000015">
    <property type="protein sequence ID" value="MBP2027772.1"/>
    <property type="molecule type" value="Genomic_DNA"/>
</dbReference>
<evidence type="ECO:0000256" key="2">
    <source>
        <dbReference type="SAM" id="MobiDB-lite"/>
    </source>
</evidence>
<protein>
    <recommendedName>
        <fullName evidence="5">FlgN protein</fullName>
    </recommendedName>
</protein>
<dbReference type="Proteomes" id="UP001314903">
    <property type="component" value="Unassembled WGS sequence"/>
</dbReference>
<evidence type="ECO:0000313" key="3">
    <source>
        <dbReference type="EMBL" id="MBP2027772.1"/>
    </source>
</evidence>
<keyword evidence="1" id="KW-0175">Coiled coil</keyword>
<feature type="compositionally biased region" description="Polar residues" evidence="2">
    <location>
        <begin position="146"/>
        <end position="158"/>
    </location>
</feature>
<evidence type="ECO:0000256" key="1">
    <source>
        <dbReference type="SAM" id="Coils"/>
    </source>
</evidence>
<reference evidence="3 4" key="1">
    <citation type="submission" date="2021-03" db="EMBL/GenBank/DDBJ databases">
        <title>Genomic Encyclopedia of Type Strains, Phase IV (KMG-IV): sequencing the most valuable type-strain genomes for metagenomic binning, comparative biology and taxonomic classification.</title>
        <authorList>
            <person name="Goeker M."/>
        </authorList>
    </citation>
    <scope>NUCLEOTIDE SEQUENCE [LARGE SCALE GENOMIC DNA]</scope>
    <source>
        <strain evidence="3 4">DSM 27512</strain>
    </source>
</reference>
<sequence length="165" mass="19109">MEDSKKLIQFLVDTSRKKYSLLNQLLEITKLQGVDINSNSLNSLLDHIKQKQEIMNEIDKMDRQFYNSFVELKKILNIKSLEDINSIEFSEVYELKSMVSTVMNKLSEIEQLDQKNIKGLSSEIETLKEEMKQFKVQTKVAKSYGGPNSNPYGKNNQGFYIDGKK</sequence>
<name>A0ABS4KJ24_9FIRM</name>
<evidence type="ECO:0000313" key="4">
    <source>
        <dbReference type="Proteomes" id="UP001314903"/>
    </source>
</evidence>
<dbReference type="Pfam" id="PF05130">
    <property type="entry name" value="FlgN"/>
    <property type="match status" value="1"/>
</dbReference>